<sequence>MTDAKPMTHTPELWKRRGEWILLESADEHATAYDRTCIAHVAQPYNPEDQAAKNGRLICAAV</sequence>
<organism evidence="1">
    <name type="scientific">marine sediment metagenome</name>
    <dbReference type="NCBI Taxonomy" id="412755"/>
    <lineage>
        <taxon>unclassified sequences</taxon>
        <taxon>metagenomes</taxon>
        <taxon>ecological metagenomes</taxon>
    </lineage>
</organism>
<protein>
    <submittedName>
        <fullName evidence="1">Uncharacterized protein</fullName>
    </submittedName>
</protein>
<evidence type="ECO:0000313" key="1">
    <source>
        <dbReference type="EMBL" id="KKL20260.1"/>
    </source>
</evidence>
<accession>A0A0F9BEW5</accession>
<comment type="caution">
    <text evidence="1">The sequence shown here is derived from an EMBL/GenBank/DDBJ whole genome shotgun (WGS) entry which is preliminary data.</text>
</comment>
<name>A0A0F9BEW5_9ZZZZ</name>
<reference evidence="1" key="1">
    <citation type="journal article" date="2015" name="Nature">
        <title>Complex archaea that bridge the gap between prokaryotes and eukaryotes.</title>
        <authorList>
            <person name="Spang A."/>
            <person name="Saw J.H."/>
            <person name="Jorgensen S.L."/>
            <person name="Zaremba-Niedzwiedzka K."/>
            <person name="Martijn J."/>
            <person name="Lind A.E."/>
            <person name="van Eijk R."/>
            <person name="Schleper C."/>
            <person name="Guy L."/>
            <person name="Ettema T.J."/>
        </authorList>
    </citation>
    <scope>NUCLEOTIDE SEQUENCE</scope>
</reference>
<proteinExistence type="predicted"/>
<dbReference type="AlphaFoldDB" id="A0A0F9BEW5"/>
<feature type="non-terminal residue" evidence="1">
    <location>
        <position position="62"/>
    </location>
</feature>
<gene>
    <name evidence="1" type="ORF">LCGC14_2457200</name>
</gene>
<dbReference type="EMBL" id="LAZR01038167">
    <property type="protein sequence ID" value="KKL20260.1"/>
    <property type="molecule type" value="Genomic_DNA"/>
</dbReference>